<proteinExistence type="predicted"/>
<name>A0AAW1V648_9CUCU</name>
<accession>A0AAW1V648</accession>
<gene>
    <name evidence="3" type="ORF">WA026_012082</name>
</gene>
<evidence type="ECO:0000313" key="4">
    <source>
        <dbReference type="Proteomes" id="UP001431783"/>
    </source>
</evidence>
<evidence type="ECO:0000313" key="3">
    <source>
        <dbReference type="EMBL" id="KAK9890734.1"/>
    </source>
</evidence>
<feature type="domain" description="DUF4789" evidence="2">
    <location>
        <begin position="59"/>
        <end position="139"/>
    </location>
</feature>
<dbReference type="PANTHER" id="PTHR21177">
    <property type="entry name" value="IP06524P-RELATED"/>
    <property type="match status" value="1"/>
</dbReference>
<dbReference type="Proteomes" id="UP001431783">
    <property type="component" value="Unassembled WGS sequence"/>
</dbReference>
<dbReference type="Pfam" id="PF16033">
    <property type="entry name" value="DUF4789"/>
    <property type="match status" value="1"/>
</dbReference>
<dbReference type="EMBL" id="JARQZJ010000126">
    <property type="protein sequence ID" value="KAK9890734.1"/>
    <property type="molecule type" value="Genomic_DNA"/>
</dbReference>
<reference evidence="3 4" key="1">
    <citation type="submission" date="2023-03" db="EMBL/GenBank/DDBJ databases">
        <title>Genome insight into feeding habits of ladybird beetles.</title>
        <authorList>
            <person name="Li H.-S."/>
            <person name="Huang Y.-H."/>
            <person name="Pang H."/>
        </authorList>
    </citation>
    <scope>NUCLEOTIDE SEQUENCE [LARGE SCALE GENOMIC DNA]</scope>
    <source>
        <strain evidence="3">SYSU_2023b</strain>
        <tissue evidence="3">Whole body</tissue>
    </source>
</reference>
<keyword evidence="4" id="KW-1185">Reference proteome</keyword>
<dbReference type="InterPro" id="IPR031993">
    <property type="entry name" value="DUF4789"/>
</dbReference>
<protein>
    <recommendedName>
        <fullName evidence="2">DUF4789 domain-containing protein</fullName>
    </recommendedName>
</protein>
<sequence length="195" mass="22405">MGSLLALWLLLVIEQIWCQDIHFPSEYDNYYNNPKIVPEIPPEQPFTTEPPKPVRNPEKCPGNQLLYPGREWFCDCGPTFIFYPPKNDCFRAYMRGPCTEGQHLVVKNKRVTCVKNPCQENYVRYNGRCYELGNSEGPCDKINGTTAFLQIDPDTLEVKCTKSSAGVLTLFNFPDRCPPGSKRDSKNKCRENWNV</sequence>
<comment type="caution">
    <text evidence="3">The sequence shown here is derived from an EMBL/GenBank/DDBJ whole genome shotgun (WGS) entry which is preliminary data.</text>
</comment>
<dbReference type="PANTHER" id="PTHR21177:SF4">
    <property type="entry name" value="IP06524P"/>
    <property type="match status" value="1"/>
</dbReference>
<feature type="signal peptide" evidence="1">
    <location>
        <begin position="1"/>
        <end position="18"/>
    </location>
</feature>
<evidence type="ECO:0000259" key="2">
    <source>
        <dbReference type="Pfam" id="PF16033"/>
    </source>
</evidence>
<organism evidence="3 4">
    <name type="scientific">Henosepilachna vigintioctopunctata</name>
    <dbReference type="NCBI Taxonomy" id="420089"/>
    <lineage>
        <taxon>Eukaryota</taxon>
        <taxon>Metazoa</taxon>
        <taxon>Ecdysozoa</taxon>
        <taxon>Arthropoda</taxon>
        <taxon>Hexapoda</taxon>
        <taxon>Insecta</taxon>
        <taxon>Pterygota</taxon>
        <taxon>Neoptera</taxon>
        <taxon>Endopterygota</taxon>
        <taxon>Coleoptera</taxon>
        <taxon>Polyphaga</taxon>
        <taxon>Cucujiformia</taxon>
        <taxon>Coccinelloidea</taxon>
        <taxon>Coccinellidae</taxon>
        <taxon>Epilachninae</taxon>
        <taxon>Epilachnini</taxon>
        <taxon>Henosepilachna</taxon>
    </lineage>
</organism>
<keyword evidence="1" id="KW-0732">Signal</keyword>
<feature type="chain" id="PRO_5043475201" description="DUF4789 domain-containing protein" evidence="1">
    <location>
        <begin position="19"/>
        <end position="195"/>
    </location>
</feature>
<evidence type="ECO:0000256" key="1">
    <source>
        <dbReference type="SAM" id="SignalP"/>
    </source>
</evidence>
<dbReference type="AlphaFoldDB" id="A0AAW1V648"/>